<gene>
    <name evidence="2" type="ORF">BJ878DRAFT_61096</name>
</gene>
<sequence>MEKGKGKKPVKECDKVQNGLQREANKSDGNKSLLGRIAASATGLTQSAFAAPSHQELSDGTALALANSGKPETSHASSSSTYAEGFNLSHNNQQQETSSTSRFRTTHQDQHVEQSEAEFSSFLDGIPRELPSLDASEWLPDPVTWGEAWARSQYYEEGILSTVSEYHKTVEEQEVTDGADVLDLLGSSDLTSKTQINPSDQDIGQNYDWGLSDGQIVLIRGITRELFPDPQQAHPSMPADHPLNLIPQGESTDGNMGSPAKEGGYDEMYVQYEQDGHAVSSTQVWKTQWEGVLGRYTDEVWGDLLPLVQEVRKEVENFVDGEEKEEPVALRRLKGILGHLQSR</sequence>
<feature type="compositionally biased region" description="Basic and acidic residues" evidence="1">
    <location>
        <begin position="1"/>
        <end position="15"/>
    </location>
</feature>
<accession>A0A9P8CEZ0</accession>
<dbReference type="OrthoDB" id="5337545at2759"/>
<evidence type="ECO:0000313" key="2">
    <source>
        <dbReference type="EMBL" id="KAG9244604.1"/>
    </source>
</evidence>
<evidence type="ECO:0000313" key="3">
    <source>
        <dbReference type="Proteomes" id="UP000887226"/>
    </source>
</evidence>
<proteinExistence type="predicted"/>
<comment type="caution">
    <text evidence="2">The sequence shown here is derived from an EMBL/GenBank/DDBJ whole genome shotgun (WGS) entry which is preliminary data.</text>
</comment>
<feature type="compositionally biased region" description="Polar residues" evidence="1">
    <location>
        <begin position="70"/>
        <end position="103"/>
    </location>
</feature>
<protein>
    <submittedName>
        <fullName evidence="2">Uncharacterized protein</fullName>
    </submittedName>
</protein>
<feature type="region of interest" description="Disordered" evidence="1">
    <location>
        <begin position="50"/>
        <end position="117"/>
    </location>
</feature>
<name>A0A9P8CEZ0_9HELO</name>
<dbReference type="EMBL" id="MU253895">
    <property type="protein sequence ID" value="KAG9244604.1"/>
    <property type="molecule type" value="Genomic_DNA"/>
</dbReference>
<organism evidence="2 3">
    <name type="scientific">Calycina marina</name>
    <dbReference type="NCBI Taxonomy" id="1763456"/>
    <lineage>
        <taxon>Eukaryota</taxon>
        <taxon>Fungi</taxon>
        <taxon>Dikarya</taxon>
        <taxon>Ascomycota</taxon>
        <taxon>Pezizomycotina</taxon>
        <taxon>Leotiomycetes</taxon>
        <taxon>Helotiales</taxon>
        <taxon>Pezizellaceae</taxon>
        <taxon>Calycina</taxon>
    </lineage>
</organism>
<reference evidence="2" key="1">
    <citation type="journal article" date="2021" name="IMA Fungus">
        <title>Genomic characterization of three marine fungi, including Emericellopsis atlantica sp. nov. with signatures of a generalist lifestyle and marine biomass degradation.</title>
        <authorList>
            <person name="Hagestad O.C."/>
            <person name="Hou L."/>
            <person name="Andersen J.H."/>
            <person name="Hansen E.H."/>
            <person name="Altermark B."/>
            <person name="Li C."/>
            <person name="Kuhnert E."/>
            <person name="Cox R.J."/>
            <person name="Crous P.W."/>
            <person name="Spatafora J.W."/>
            <person name="Lail K."/>
            <person name="Amirebrahimi M."/>
            <person name="Lipzen A."/>
            <person name="Pangilinan J."/>
            <person name="Andreopoulos W."/>
            <person name="Hayes R.D."/>
            <person name="Ng V."/>
            <person name="Grigoriev I.V."/>
            <person name="Jackson S.A."/>
            <person name="Sutton T.D.S."/>
            <person name="Dobson A.D.W."/>
            <person name="Rama T."/>
        </authorList>
    </citation>
    <scope>NUCLEOTIDE SEQUENCE</scope>
    <source>
        <strain evidence="2">TRa3180A</strain>
    </source>
</reference>
<dbReference type="AlphaFoldDB" id="A0A9P8CEZ0"/>
<evidence type="ECO:0000256" key="1">
    <source>
        <dbReference type="SAM" id="MobiDB-lite"/>
    </source>
</evidence>
<keyword evidence="3" id="KW-1185">Reference proteome</keyword>
<dbReference type="Proteomes" id="UP000887226">
    <property type="component" value="Unassembled WGS sequence"/>
</dbReference>
<feature type="region of interest" description="Disordered" evidence="1">
    <location>
        <begin position="1"/>
        <end position="32"/>
    </location>
</feature>